<dbReference type="AlphaFoldDB" id="A0AAW2CNY4"/>
<dbReference type="PANTHER" id="PTHR31286:SF178">
    <property type="entry name" value="DUF4283 DOMAIN-CONTAINING PROTEIN"/>
    <property type="match status" value="1"/>
</dbReference>
<accession>A0AAW2CNY4</accession>
<dbReference type="InterPro" id="IPR001878">
    <property type="entry name" value="Znf_CCHC"/>
</dbReference>
<dbReference type="Pfam" id="PF13966">
    <property type="entry name" value="zf-RVT"/>
    <property type="match status" value="1"/>
</dbReference>
<comment type="caution">
    <text evidence="4">The sequence shown here is derived from an EMBL/GenBank/DDBJ whole genome shotgun (WGS) entry which is preliminary data.</text>
</comment>
<dbReference type="InterPro" id="IPR036875">
    <property type="entry name" value="Znf_CCHC_sf"/>
</dbReference>
<dbReference type="Pfam" id="PF14111">
    <property type="entry name" value="DUF4283"/>
    <property type="match status" value="1"/>
</dbReference>
<evidence type="ECO:0000313" key="4">
    <source>
        <dbReference type="EMBL" id="KAK9999247.1"/>
    </source>
</evidence>
<dbReference type="InterPro" id="IPR025836">
    <property type="entry name" value="Zn_knuckle_CX2CX4HX4C"/>
</dbReference>
<feature type="domain" description="CCHC-type" evidence="3">
    <location>
        <begin position="208"/>
        <end position="223"/>
    </location>
</feature>
<feature type="compositionally biased region" description="Basic and acidic residues" evidence="2">
    <location>
        <begin position="262"/>
        <end position="273"/>
    </location>
</feature>
<organism evidence="4 5">
    <name type="scientific">Lithocarpus litseifolius</name>
    <dbReference type="NCBI Taxonomy" id="425828"/>
    <lineage>
        <taxon>Eukaryota</taxon>
        <taxon>Viridiplantae</taxon>
        <taxon>Streptophyta</taxon>
        <taxon>Embryophyta</taxon>
        <taxon>Tracheophyta</taxon>
        <taxon>Spermatophyta</taxon>
        <taxon>Magnoliopsida</taxon>
        <taxon>eudicotyledons</taxon>
        <taxon>Gunneridae</taxon>
        <taxon>Pentapetalae</taxon>
        <taxon>rosids</taxon>
        <taxon>fabids</taxon>
        <taxon>Fagales</taxon>
        <taxon>Fagaceae</taxon>
        <taxon>Lithocarpus</taxon>
    </lineage>
</organism>
<feature type="region of interest" description="Disordered" evidence="2">
    <location>
        <begin position="393"/>
        <end position="420"/>
    </location>
</feature>
<evidence type="ECO:0000259" key="3">
    <source>
        <dbReference type="PROSITE" id="PS50158"/>
    </source>
</evidence>
<dbReference type="SUPFAM" id="SSF57756">
    <property type="entry name" value="Retrovirus zinc finger-like domains"/>
    <property type="match status" value="1"/>
</dbReference>
<dbReference type="GO" id="GO:0008270">
    <property type="term" value="F:zinc ion binding"/>
    <property type="evidence" value="ECO:0007669"/>
    <property type="project" value="UniProtKB-KW"/>
</dbReference>
<evidence type="ECO:0000256" key="1">
    <source>
        <dbReference type="PROSITE-ProRule" id="PRU00047"/>
    </source>
</evidence>
<dbReference type="InterPro" id="IPR040256">
    <property type="entry name" value="At4g02000-like"/>
</dbReference>
<dbReference type="InterPro" id="IPR026960">
    <property type="entry name" value="RVT-Znf"/>
</dbReference>
<keyword evidence="1" id="KW-0862">Zinc</keyword>
<name>A0AAW2CNY4_9ROSI</name>
<dbReference type="PROSITE" id="PS50158">
    <property type="entry name" value="ZF_CCHC"/>
    <property type="match status" value="1"/>
</dbReference>
<dbReference type="Pfam" id="PF14392">
    <property type="entry name" value="zf-CCHC_4"/>
    <property type="match status" value="1"/>
</dbReference>
<feature type="region of interest" description="Disordered" evidence="2">
    <location>
        <begin position="242"/>
        <end position="343"/>
    </location>
</feature>
<reference evidence="4 5" key="1">
    <citation type="submission" date="2024-01" db="EMBL/GenBank/DDBJ databases">
        <title>A telomere-to-telomere, gap-free genome of sweet tea (Lithocarpus litseifolius).</title>
        <authorList>
            <person name="Zhou J."/>
        </authorList>
    </citation>
    <scope>NUCLEOTIDE SEQUENCE [LARGE SCALE GENOMIC DNA]</scope>
    <source>
        <strain evidence="4">Zhou-2022a</strain>
        <tissue evidence="4">Leaf</tissue>
    </source>
</reference>
<dbReference type="Proteomes" id="UP001459277">
    <property type="component" value="Unassembled WGS sequence"/>
</dbReference>
<evidence type="ECO:0000313" key="5">
    <source>
        <dbReference type="Proteomes" id="UP001459277"/>
    </source>
</evidence>
<sequence>MDKEVLNGLQHLHLTKEEEEDITITTMSRFDFLEECALSLFGRLLADRHQNHRALKSTLRSAWKIGSELRIVVVGKNIFQFKFGSEYQLEWVERNGPWNFENNLLLLCRWRKGLSISNISFTHSPFWVQVWGLPFEHMKEEAGKDVGKNLGRYIETDKRSWLSEQAKFMRVCVDLPIDKSLRRGGKIFNLDGDKVWISFRYERLPNFCFHCGILGHDQKHCPNPTSNPELPNQYGEWLRANTNQKTRLDKPKPSTSGSLDEGENRGRSERWTSDHSNPPDLRTNQPTMRSTPNDSQTSKGTTSKKVDGTEGSGCQAAGLDRQGNRDTMPPTGKLSHDQNISLGTRDKSSMLGLQKHSTQEAQEVTCPLKPTKIPSSQPDESIVLSDLVKTRQPKKKGNLKKIAREKGQQAQDPERHVSGNISGFKRLGRLDFSDEEEQASMVIPNLEGECFSCTPNSHLWRRIWHLQIPPKVRIFALRACLNALPTTLSLRRRGMNISGFCPLRDKDLESISHTLLHYSHAKHTWSCWQCCPTDLSAFPQDISDLAVKLIDKGSPQDLELFFMAAWSIWGNRNQAVHNDLGTPPGQI</sequence>
<feature type="compositionally biased region" description="Polar residues" evidence="2">
    <location>
        <begin position="282"/>
        <end position="303"/>
    </location>
</feature>
<dbReference type="GO" id="GO:0003676">
    <property type="term" value="F:nucleic acid binding"/>
    <property type="evidence" value="ECO:0007669"/>
    <property type="project" value="InterPro"/>
</dbReference>
<dbReference type="PANTHER" id="PTHR31286">
    <property type="entry name" value="GLYCINE-RICH CELL WALL STRUCTURAL PROTEIN 1.8-LIKE"/>
    <property type="match status" value="1"/>
</dbReference>
<protein>
    <recommendedName>
        <fullName evidence="3">CCHC-type domain-containing protein</fullName>
    </recommendedName>
</protein>
<evidence type="ECO:0000256" key="2">
    <source>
        <dbReference type="SAM" id="MobiDB-lite"/>
    </source>
</evidence>
<proteinExistence type="predicted"/>
<feature type="compositionally biased region" description="Basic and acidic residues" evidence="2">
    <location>
        <begin position="402"/>
        <end position="417"/>
    </location>
</feature>
<keyword evidence="1" id="KW-0863">Zinc-finger</keyword>
<keyword evidence="1" id="KW-0479">Metal-binding</keyword>
<gene>
    <name evidence="4" type="ORF">SO802_018850</name>
</gene>
<dbReference type="EMBL" id="JAZDWU010000006">
    <property type="protein sequence ID" value="KAK9999247.1"/>
    <property type="molecule type" value="Genomic_DNA"/>
</dbReference>
<keyword evidence="5" id="KW-1185">Reference proteome</keyword>
<dbReference type="InterPro" id="IPR025558">
    <property type="entry name" value="DUF4283"/>
</dbReference>